<keyword evidence="7 9" id="KW-1133">Transmembrane helix</keyword>
<proteinExistence type="predicted"/>
<dbReference type="PROSITE" id="PS00211">
    <property type="entry name" value="ABC_TRANSPORTER_1"/>
    <property type="match status" value="1"/>
</dbReference>
<dbReference type="PROSITE" id="PS50929">
    <property type="entry name" value="ABC_TM1F"/>
    <property type="match status" value="1"/>
</dbReference>
<dbReference type="Gene3D" id="3.40.50.300">
    <property type="entry name" value="P-loop containing nucleotide triphosphate hydrolases"/>
    <property type="match status" value="1"/>
</dbReference>
<dbReference type="Pfam" id="PF00005">
    <property type="entry name" value="ABC_tran"/>
    <property type="match status" value="1"/>
</dbReference>
<dbReference type="InterPro" id="IPR003439">
    <property type="entry name" value="ABC_transporter-like_ATP-bd"/>
</dbReference>
<evidence type="ECO:0000256" key="4">
    <source>
        <dbReference type="ARBA" id="ARBA00022692"/>
    </source>
</evidence>
<dbReference type="SUPFAM" id="SSF90123">
    <property type="entry name" value="ABC transporter transmembrane region"/>
    <property type="match status" value="1"/>
</dbReference>
<dbReference type="InterPro" id="IPR036640">
    <property type="entry name" value="ABC1_TM_sf"/>
</dbReference>
<feature type="transmembrane region" description="Helical" evidence="9">
    <location>
        <begin position="54"/>
        <end position="73"/>
    </location>
</feature>
<keyword evidence="5" id="KW-0547">Nucleotide-binding</keyword>
<comment type="subcellular location">
    <subcellularLocation>
        <location evidence="1">Cell membrane</location>
        <topology evidence="1">Multi-pass membrane protein</topology>
    </subcellularLocation>
</comment>
<dbReference type="KEGG" id="pka:PQ456_12350"/>
<keyword evidence="4 9" id="KW-0812">Transmembrane</keyword>
<dbReference type="Pfam" id="PF00664">
    <property type="entry name" value="ABC_membrane"/>
    <property type="match status" value="1"/>
</dbReference>
<dbReference type="GO" id="GO:0016887">
    <property type="term" value="F:ATP hydrolysis activity"/>
    <property type="evidence" value="ECO:0007669"/>
    <property type="project" value="InterPro"/>
</dbReference>
<keyword evidence="3" id="KW-1003">Cell membrane</keyword>
<feature type="transmembrane region" description="Helical" evidence="9">
    <location>
        <begin position="21"/>
        <end position="42"/>
    </location>
</feature>
<dbReference type="PANTHER" id="PTHR43394:SF1">
    <property type="entry name" value="ATP-BINDING CASSETTE SUB-FAMILY B MEMBER 10, MITOCHONDRIAL"/>
    <property type="match status" value="1"/>
</dbReference>
<dbReference type="GO" id="GO:0045454">
    <property type="term" value="P:cell redox homeostasis"/>
    <property type="evidence" value="ECO:0007669"/>
    <property type="project" value="InterPro"/>
</dbReference>
<name>A0AAX3LX08_9BACL</name>
<dbReference type="CDD" id="cd03247">
    <property type="entry name" value="ABCC_cytochrome_bd"/>
    <property type="match status" value="1"/>
</dbReference>
<evidence type="ECO:0000256" key="1">
    <source>
        <dbReference type="ARBA" id="ARBA00004651"/>
    </source>
</evidence>
<evidence type="ECO:0000256" key="8">
    <source>
        <dbReference type="ARBA" id="ARBA00023136"/>
    </source>
</evidence>
<keyword evidence="6" id="KW-0067">ATP-binding</keyword>
<keyword evidence="8 9" id="KW-0472">Membrane</keyword>
<feature type="transmembrane region" description="Helical" evidence="9">
    <location>
        <begin position="135"/>
        <end position="155"/>
    </location>
</feature>
<dbReference type="InterPro" id="IPR014223">
    <property type="entry name" value="ABC_CydC/D"/>
</dbReference>
<dbReference type="NCBIfam" id="TIGR02868">
    <property type="entry name" value="CydC"/>
    <property type="match status" value="1"/>
</dbReference>
<dbReference type="AlphaFoldDB" id="A0AAX3LX08"/>
<dbReference type="InterPro" id="IPR017871">
    <property type="entry name" value="ABC_transporter-like_CS"/>
</dbReference>
<evidence type="ECO:0000256" key="9">
    <source>
        <dbReference type="SAM" id="Phobius"/>
    </source>
</evidence>
<keyword evidence="13" id="KW-1185">Reference proteome</keyword>
<feature type="transmembrane region" description="Helical" evidence="9">
    <location>
        <begin position="243"/>
        <end position="262"/>
    </location>
</feature>
<dbReference type="Gene3D" id="1.20.1560.10">
    <property type="entry name" value="ABC transporter type 1, transmembrane domain"/>
    <property type="match status" value="1"/>
</dbReference>
<evidence type="ECO:0000256" key="3">
    <source>
        <dbReference type="ARBA" id="ARBA00022475"/>
    </source>
</evidence>
<organism evidence="12 13">
    <name type="scientific">Paenibacillus kyungheensis</name>
    <dbReference type="NCBI Taxonomy" id="1452732"/>
    <lineage>
        <taxon>Bacteria</taxon>
        <taxon>Bacillati</taxon>
        <taxon>Bacillota</taxon>
        <taxon>Bacilli</taxon>
        <taxon>Bacillales</taxon>
        <taxon>Paenibacillaceae</taxon>
        <taxon>Paenibacillus</taxon>
    </lineage>
</organism>
<dbReference type="InterPro" id="IPR011527">
    <property type="entry name" value="ABC1_TM_dom"/>
</dbReference>
<dbReference type="RefSeq" id="WP_273612554.1">
    <property type="nucleotide sequence ID" value="NZ_CP117416.1"/>
</dbReference>
<dbReference type="GO" id="GO:0034775">
    <property type="term" value="P:glutathione transmembrane transport"/>
    <property type="evidence" value="ECO:0007669"/>
    <property type="project" value="InterPro"/>
</dbReference>
<evidence type="ECO:0000259" key="11">
    <source>
        <dbReference type="PROSITE" id="PS50929"/>
    </source>
</evidence>
<dbReference type="InterPro" id="IPR027417">
    <property type="entry name" value="P-loop_NTPase"/>
</dbReference>
<accession>A0AAX3LX08</accession>
<evidence type="ECO:0000259" key="10">
    <source>
        <dbReference type="PROSITE" id="PS50893"/>
    </source>
</evidence>
<feature type="domain" description="ABC transmembrane type-1" evidence="11">
    <location>
        <begin position="23"/>
        <end position="291"/>
    </location>
</feature>
<evidence type="ECO:0000313" key="13">
    <source>
        <dbReference type="Proteomes" id="UP001220509"/>
    </source>
</evidence>
<sequence>MSSQGWVMSYMRVHAFRFAGIIAIGALTLLSAGMLTFTSGFLISKAALRPENILMLYVPIVGVRAFGIGRSVLRYVERLQAHDAVLRVLSKMRVRLYRTLEPQALQLKSRHQTGDLLGMMSDDIESLQNMYVRTIFPGITALIMYGAVVCALGWFDMSFAMLIAVYILILIVIVPIFSLLMTRTFQKRLKSNQSALYRHLTDAVLGLSDLMISGRASEFVNQYEESESQAAVYERKLSRHKRYIGLITQTVIGLIVAQMAIWATSQVGENGMDATLLAAFILVVIPLADAFIPVTDAVQRIPVYQESLQRLTQLEQSTGYPNKEHAQSSQNFTDLASINDFSNDDQFFIEKATRPPAITLKEICYSYHEPNEYAVNNISIEVKSGQKIAIIGRSGAGKSTLLKLIQGAYLPQQGQIYIQGKTIAEWGDQITEQVSVLNQKPYLFDTSLLNNIRLGRPTATEEEVRQVIEQAQLSELIASLPEGDQTPMREAGQRFSGGERQRIALARVLLQNTPIVILDEPTVGLDPRTERELIHTILQSLQGKTLIWVTHHLLEVQQMDHIIFMDQGKIAMQGTHEHLIDSSERYRRLYQLDHPQWRQRTLEKVYT</sequence>
<protein>
    <submittedName>
        <fullName evidence="12">Thiol reductant ABC exporter subunit CydC</fullName>
    </submittedName>
</protein>
<dbReference type="InterPro" id="IPR039421">
    <property type="entry name" value="Type_1_exporter"/>
</dbReference>
<dbReference type="GO" id="GO:0005886">
    <property type="term" value="C:plasma membrane"/>
    <property type="evidence" value="ECO:0007669"/>
    <property type="project" value="UniProtKB-SubCell"/>
</dbReference>
<feature type="domain" description="ABC transporter" evidence="10">
    <location>
        <begin position="358"/>
        <end position="592"/>
    </location>
</feature>
<gene>
    <name evidence="12" type="primary">cydC</name>
    <name evidence="12" type="ORF">PQ456_12350</name>
</gene>
<dbReference type="PROSITE" id="PS50893">
    <property type="entry name" value="ABC_TRANSPORTER_2"/>
    <property type="match status" value="1"/>
</dbReference>
<evidence type="ECO:0000256" key="7">
    <source>
        <dbReference type="ARBA" id="ARBA00022989"/>
    </source>
</evidence>
<keyword evidence="2" id="KW-0813">Transport</keyword>
<dbReference type="Proteomes" id="UP001220509">
    <property type="component" value="Chromosome"/>
</dbReference>
<dbReference type="PANTHER" id="PTHR43394">
    <property type="entry name" value="ATP-DEPENDENT PERMEASE MDL1, MITOCHONDRIAL"/>
    <property type="match status" value="1"/>
</dbReference>
<feature type="transmembrane region" description="Helical" evidence="9">
    <location>
        <begin position="274"/>
        <end position="292"/>
    </location>
</feature>
<feature type="transmembrane region" description="Helical" evidence="9">
    <location>
        <begin position="161"/>
        <end position="181"/>
    </location>
</feature>
<dbReference type="InterPro" id="IPR003593">
    <property type="entry name" value="AAA+_ATPase"/>
</dbReference>
<reference evidence="12 13" key="1">
    <citation type="submission" date="2023-02" db="EMBL/GenBank/DDBJ databases">
        <title>Genome sequence of Paenibacillus kyungheensis KACC 18744.</title>
        <authorList>
            <person name="Kim S."/>
            <person name="Heo J."/>
            <person name="Kwon S.-W."/>
        </authorList>
    </citation>
    <scope>NUCLEOTIDE SEQUENCE [LARGE SCALE GENOMIC DNA]</scope>
    <source>
        <strain evidence="12 13">KACC 18744</strain>
    </source>
</reference>
<dbReference type="SMART" id="SM00382">
    <property type="entry name" value="AAA"/>
    <property type="match status" value="1"/>
</dbReference>
<dbReference type="GO" id="GO:0005524">
    <property type="term" value="F:ATP binding"/>
    <property type="evidence" value="ECO:0007669"/>
    <property type="project" value="UniProtKB-KW"/>
</dbReference>
<evidence type="ECO:0000313" key="12">
    <source>
        <dbReference type="EMBL" id="WCT53999.1"/>
    </source>
</evidence>
<dbReference type="FunFam" id="3.40.50.300:FF:000221">
    <property type="entry name" value="Multidrug ABC transporter ATP-binding protein"/>
    <property type="match status" value="1"/>
</dbReference>
<dbReference type="EMBL" id="CP117416">
    <property type="protein sequence ID" value="WCT53999.1"/>
    <property type="molecule type" value="Genomic_DNA"/>
</dbReference>
<dbReference type="GO" id="GO:0015421">
    <property type="term" value="F:ABC-type oligopeptide transporter activity"/>
    <property type="evidence" value="ECO:0007669"/>
    <property type="project" value="TreeGrafter"/>
</dbReference>
<evidence type="ECO:0000256" key="5">
    <source>
        <dbReference type="ARBA" id="ARBA00022741"/>
    </source>
</evidence>
<dbReference type="SUPFAM" id="SSF52540">
    <property type="entry name" value="P-loop containing nucleoside triphosphate hydrolases"/>
    <property type="match status" value="1"/>
</dbReference>
<evidence type="ECO:0000256" key="6">
    <source>
        <dbReference type="ARBA" id="ARBA00022840"/>
    </source>
</evidence>
<evidence type="ECO:0000256" key="2">
    <source>
        <dbReference type="ARBA" id="ARBA00022448"/>
    </source>
</evidence>